<protein>
    <recommendedName>
        <fullName evidence="4">EFR3-like protein</fullName>
    </recommendedName>
</protein>
<dbReference type="GO" id="GO:0072659">
    <property type="term" value="P:protein localization to plasma membrane"/>
    <property type="evidence" value="ECO:0007669"/>
    <property type="project" value="TreeGrafter"/>
</dbReference>
<gene>
    <name evidence="2" type="ORF">IZO911_LOCUS23699</name>
</gene>
<evidence type="ECO:0000313" key="2">
    <source>
        <dbReference type="EMBL" id="CAF1112979.1"/>
    </source>
</evidence>
<dbReference type="GO" id="GO:0005886">
    <property type="term" value="C:plasma membrane"/>
    <property type="evidence" value="ECO:0007669"/>
    <property type="project" value="TreeGrafter"/>
</dbReference>
<dbReference type="AlphaFoldDB" id="A0A814Q0J2"/>
<dbReference type="InterPro" id="IPR051851">
    <property type="entry name" value="EFR3_Homologs"/>
</dbReference>
<dbReference type="InterPro" id="IPR049152">
    <property type="entry name" value="EFR3-like_ARM"/>
</dbReference>
<accession>A0A814Q0J2</accession>
<evidence type="ECO:0000313" key="3">
    <source>
        <dbReference type="Proteomes" id="UP000663860"/>
    </source>
</evidence>
<evidence type="ECO:0000256" key="1">
    <source>
        <dbReference type="ARBA" id="ARBA00010216"/>
    </source>
</evidence>
<dbReference type="PANTHER" id="PTHR12444">
    <property type="entry name" value="PROTEIN EFR3 HOMOLOG CMP44E"/>
    <property type="match status" value="1"/>
</dbReference>
<dbReference type="EMBL" id="CAJNOE010000277">
    <property type="protein sequence ID" value="CAF1112979.1"/>
    <property type="molecule type" value="Genomic_DNA"/>
</dbReference>
<dbReference type="PANTHER" id="PTHR12444:SF8">
    <property type="entry name" value="PROTEIN EFR3 HOMOLOG CMP44E"/>
    <property type="match status" value="1"/>
</dbReference>
<comment type="similarity">
    <text evidence="1">Belongs to the EFR3 family.</text>
</comment>
<comment type="caution">
    <text evidence="2">The sequence shown here is derived from an EMBL/GenBank/DDBJ whole genome shotgun (WGS) entry which is preliminary data.</text>
</comment>
<proteinExistence type="inferred from homology"/>
<dbReference type="SUPFAM" id="SSF48371">
    <property type="entry name" value="ARM repeat"/>
    <property type="match status" value="1"/>
</dbReference>
<organism evidence="2 3">
    <name type="scientific">Adineta steineri</name>
    <dbReference type="NCBI Taxonomy" id="433720"/>
    <lineage>
        <taxon>Eukaryota</taxon>
        <taxon>Metazoa</taxon>
        <taxon>Spiralia</taxon>
        <taxon>Gnathifera</taxon>
        <taxon>Rotifera</taxon>
        <taxon>Eurotatoria</taxon>
        <taxon>Bdelloidea</taxon>
        <taxon>Adinetida</taxon>
        <taxon>Adinetidae</taxon>
        <taxon>Adineta</taxon>
    </lineage>
</organism>
<evidence type="ECO:0008006" key="4">
    <source>
        <dbReference type="Google" id="ProtNLM"/>
    </source>
</evidence>
<reference evidence="2" key="1">
    <citation type="submission" date="2021-02" db="EMBL/GenBank/DDBJ databases">
        <authorList>
            <person name="Nowell W R."/>
        </authorList>
    </citation>
    <scope>NUCLEOTIDE SEQUENCE</scope>
</reference>
<name>A0A814Q0J2_9BILA</name>
<dbReference type="InterPro" id="IPR016024">
    <property type="entry name" value="ARM-type_fold"/>
</dbReference>
<dbReference type="Proteomes" id="UP000663860">
    <property type="component" value="Unassembled WGS sequence"/>
</dbReference>
<dbReference type="Pfam" id="PF21052">
    <property type="entry name" value="EFR3_ARM"/>
    <property type="match status" value="1"/>
</dbReference>
<sequence length="761" mass="88966">MSKYCNNCFCCGHYLVPRYKRLVNNIFSQNPQHSVDRNNLERLRFYAIQKPEKLHKSFRYMSEKIARYLRHQNLPYVILGIKAMDDTVKSCRAQLNTFIDHYLATLHLLLEERDDLELIEHAIHSFESFCEIRQEAPNYQRDYEFFVDRFTQLCHNNDPINKIRFRYLGLRGHQALIRKTAGDELHNDVWKHMNQIIPSSIFNMKVPNQNRTQDLSITTVSPEHVIITTETLTENDLNILANTILKDLFCRVHVNDIPTCIKPVLNHLDLHELWTVIDFPKYIFSEIMNSVKHHNSYSIIELLLKHLEMYSEKKDVLRIKTCIMQVIYVCLIFAATNTGVESTIFSGIARLIKCLEKSFHNESRRSKASVYIQDEQQFQGAVIDGIRDFTEKLPHFQTMEVMHTIITSLPILNQDNENKKNHLSDVNLKFQLLVLKTMQKVATTYQAKHHDESTSTQTTFPHQLFDPLIKMMSTSVVEVRLIILEILILLIDKRHYADKIRKIRIPKDISQLNLSAATKTSHLVDMPFMKKYGPQFLPQLYNCILMNNNTKDIFYTIYCLMNIVTLEVNDQDILVDIIHFCFEIQSALSTTINEDYKKVSKFSCNCIHALIAAYFNLMSKLYGIEAFSAHVDEVIQSRELSAPHLLPPNAFQSTTKENSSKSLSMECLFSEKIVIDALKLSHYDISRFEQRADLELIEHAIHSFESFCEIRQEAPNYQRDYEFFVDRFTQLCHDNDPINKIKFRYLGLRGHQALIRKTSGD</sequence>